<keyword evidence="6" id="KW-0472">Membrane</keyword>
<feature type="transmembrane region" description="Helical" evidence="6">
    <location>
        <begin position="34"/>
        <end position="54"/>
    </location>
</feature>
<dbReference type="InterPro" id="IPR042269">
    <property type="entry name" value="Ser_carbopepase_S28_SKS"/>
</dbReference>
<keyword evidence="4" id="KW-0378">Hydrolase</keyword>
<evidence type="ECO:0000256" key="1">
    <source>
        <dbReference type="ARBA" id="ARBA00011079"/>
    </source>
</evidence>
<evidence type="ECO:0000256" key="2">
    <source>
        <dbReference type="ARBA" id="ARBA00022670"/>
    </source>
</evidence>
<dbReference type="PANTHER" id="PTHR11010:SF117">
    <property type="entry name" value="SERINE PROTEASE 16"/>
    <property type="match status" value="1"/>
</dbReference>
<gene>
    <name evidence="7" type="ORF">NLS_LOCUS5489</name>
</gene>
<dbReference type="Proteomes" id="UP000277928">
    <property type="component" value="Unassembled WGS sequence"/>
</dbReference>
<keyword evidence="2" id="KW-0645">Protease</keyword>
<evidence type="ECO:0000313" key="7">
    <source>
        <dbReference type="EMBL" id="VDK81877.1"/>
    </source>
</evidence>
<evidence type="ECO:0000256" key="5">
    <source>
        <dbReference type="ARBA" id="ARBA00023180"/>
    </source>
</evidence>
<evidence type="ECO:0000256" key="4">
    <source>
        <dbReference type="ARBA" id="ARBA00022801"/>
    </source>
</evidence>
<accession>A0A3P6TA07</accession>
<dbReference type="GO" id="GO:0070008">
    <property type="term" value="F:serine-type exopeptidase activity"/>
    <property type="evidence" value="ECO:0007669"/>
    <property type="project" value="InterPro"/>
</dbReference>
<keyword evidence="8" id="KW-1185">Reference proteome</keyword>
<proteinExistence type="inferred from homology"/>
<dbReference type="InterPro" id="IPR008758">
    <property type="entry name" value="Peptidase_S28"/>
</dbReference>
<evidence type="ECO:0008006" key="9">
    <source>
        <dbReference type="Google" id="ProtNLM"/>
    </source>
</evidence>
<evidence type="ECO:0000256" key="3">
    <source>
        <dbReference type="ARBA" id="ARBA00022729"/>
    </source>
</evidence>
<dbReference type="GO" id="GO:0008239">
    <property type="term" value="F:dipeptidyl-peptidase activity"/>
    <property type="evidence" value="ECO:0007669"/>
    <property type="project" value="TreeGrafter"/>
</dbReference>
<evidence type="ECO:0000256" key="6">
    <source>
        <dbReference type="SAM" id="Phobius"/>
    </source>
</evidence>
<protein>
    <recommendedName>
        <fullName evidence="9">Serine carboxypeptidase S28</fullName>
    </recommendedName>
</protein>
<dbReference type="OrthoDB" id="5857288at2759"/>
<keyword evidence="5" id="KW-0325">Glycoprotein</keyword>
<comment type="similarity">
    <text evidence="1">Belongs to the peptidase S28 family.</text>
</comment>
<sequence length="259" mass="29359">MSQMSKTLEGRRKLVKIFRLDNSLIRPTVTSNDIANFFLVITNYIGFIIMHSGINVKNHRDVLTVDVMCDKLINSPTLESVRMLIGMVMGSQGKPSQATIDISYDNFLEFMRDEQWDAQNARPRAWLYQNCYEFGHFRTSEKTDGLFAGTLPLSFFLTRCTDLFGDHFSLGDMEKRIAETNEYFGGNEHFQATDVVLSNGSDDPWTLLGVKNDTKATGNYVVHIEGASHVADFYPSSNSDPNTLRIARQMTVKMIEDVL</sequence>
<evidence type="ECO:0000313" key="8">
    <source>
        <dbReference type="Proteomes" id="UP000277928"/>
    </source>
</evidence>
<name>A0A3P6TA07_LITSI</name>
<organism evidence="7 8">
    <name type="scientific">Litomosoides sigmodontis</name>
    <name type="common">Filarial nematode worm</name>
    <dbReference type="NCBI Taxonomy" id="42156"/>
    <lineage>
        <taxon>Eukaryota</taxon>
        <taxon>Metazoa</taxon>
        <taxon>Ecdysozoa</taxon>
        <taxon>Nematoda</taxon>
        <taxon>Chromadorea</taxon>
        <taxon>Rhabditida</taxon>
        <taxon>Spirurina</taxon>
        <taxon>Spiruromorpha</taxon>
        <taxon>Filarioidea</taxon>
        <taxon>Onchocercidae</taxon>
        <taxon>Litomosoides</taxon>
    </lineage>
</organism>
<dbReference type="AlphaFoldDB" id="A0A3P6TA07"/>
<dbReference type="PANTHER" id="PTHR11010">
    <property type="entry name" value="PROTEASE S28 PRO-X CARBOXYPEPTIDASE-RELATED"/>
    <property type="match status" value="1"/>
</dbReference>
<dbReference type="GO" id="GO:0006508">
    <property type="term" value="P:proteolysis"/>
    <property type="evidence" value="ECO:0007669"/>
    <property type="project" value="UniProtKB-KW"/>
</dbReference>
<keyword evidence="3" id="KW-0732">Signal</keyword>
<keyword evidence="6" id="KW-0812">Transmembrane</keyword>
<dbReference type="EMBL" id="UYRX01000415">
    <property type="protein sequence ID" value="VDK81877.1"/>
    <property type="molecule type" value="Genomic_DNA"/>
</dbReference>
<dbReference type="Gene3D" id="1.20.120.980">
    <property type="entry name" value="Serine carboxypeptidase S28, SKS domain"/>
    <property type="match status" value="1"/>
</dbReference>
<dbReference type="InterPro" id="IPR029058">
    <property type="entry name" value="AB_hydrolase_fold"/>
</dbReference>
<dbReference type="Gene3D" id="3.40.50.1820">
    <property type="entry name" value="alpha/beta hydrolase"/>
    <property type="match status" value="1"/>
</dbReference>
<dbReference type="Pfam" id="PF05577">
    <property type="entry name" value="Peptidase_S28"/>
    <property type="match status" value="1"/>
</dbReference>
<keyword evidence="6" id="KW-1133">Transmembrane helix</keyword>
<reference evidence="7 8" key="1">
    <citation type="submission" date="2018-08" db="EMBL/GenBank/DDBJ databases">
        <authorList>
            <person name="Laetsch R D."/>
            <person name="Stevens L."/>
            <person name="Kumar S."/>
            <person name="Blaxter L. M."/>
        </authorList>
    </citation>
    <scope>NUCLEOTIDE SEQUENCE [LARGE SCALE GENOMIC DNA]</scope>
</reference>